<accession>A0A9D3V6Q1</accession>
<evidence type="ECO:0000313" key="1">
    <source>
        <dbReference type="EMBL" id="KAH1073214.1"/>
    </source>
</evidence>
<dbReference type="AlphaFoldDB" id="A0A9D3V6Q1"/>
<organism evidence="1 2">
    <name type="scientific">Gossypium stocksii</name>
    <dbReference type="NCBI Taxonomy" id="47602"/>
    <lineage>
        <taxon>Eukaryota</taxon>
        <taxon>Viridiplantae</taxon>
        <taxon>Streptophyta</taxon>
        <taxon>Embryophyta</taxon>
        <taxon>Tracheophyta</taxon>
        <taxon>Spermatophyta</taxon>
        <taxon>Magnoliopsida</taxon>
        <taxon>eudicotyledons</taxon>
        <taxon>Gunneridae</taxon>
        <taxon>Pentapetalae</taxon>
        <taxon>rosids</taxon>
        <taxon>malvids</taxon>
        <taxon>Malvales</taxon>
        <taxon>Malvaceae</taxon>
        <taxon>Malvoideae</taxon>
        <taxon>Gossypium</taxon>
    </lineage>
</organism>
<comment type="caution">
    <text evidence="1">The sequence shown here is derived from an EMBL/GenBank/DDBJ whole genome shotgun (WGS) entry which is preliminary data.</text>
</comment>
<sequence length="88" mass="9952">LDNVKAKFGWDALDSGNCDEIRILMTFDCFGIFSFGYVAFTTDTYFEYYGEIFAGVRRRWGRDSHADGDVMSSSEGAYNGQWCKASDV</sequence>
<name>A0A9D3V6Q1_9ROSI</name>
<keyword evidence="2" id="KW-1185">Reference proteome</keyword>
<protein>
    <submittedName>
        <fullName evidence="1">Uncharacterized protein</fullName>
    </submittedName>
</protein>
<reference evidence="1 2" key="1">
    <citation type="journal article" date="2021" name="Plant Biotechnol. J.">
        <title>Multi-omics assisted identification of the key and species-specific regulatory components of drought-tolerant mechanisms in Gossypium stocksii.</title>
        <authorList>
            <person name="Yu D."/>
            <person name="Ke L."/>
            <person name="Zhang D."/>
            <person name="Wu Y."/>
            <person name="Sun Y."/>
            <person name="Mei J."/>
            <person name="Sun J."/>
            <person name="Sun Y."/>
        </authorList>
    </citation>
    <scope>NUCLEOTIDE SEQUENCE [LARGE SCALE GENOMIC DNA]</scope>
    <source>
        <strain evidence="2">cv. E1</strain>
        <tissue evidence="1">Leaf</tissue>
    </source>
</reference>
<feature type="non-terminal residue" evidence="1">
    <location>
        <position position="1"/>
    </location>
</feature>
<dbReference type="Proteomes" id="UP000828251">
    <property type="component" value="Unassembled WGS sequence"/>
</dbReference>
<gene>
    <name evidence="1" type="ORF">J1N35_025542</name>
</gene>
<dbReference type="EMBL" id="JAIQCV010000008">
    <property type="protein sequence ID" value="KAH1073214.1"/>
    <property type="molecule type" value="Genomic_DNA"/>
</dbReference>
<proteinExistence type="predicted"/>
<evidence type="ECO:0000313" key="2">
    <source>
        <dbReference type="Proteomes" id="UP000828251"/>
    </source>
</evidence>